<reference evidence="4 5" key="1">
    <citation type="submission" date="2021-03" db="EMBL/GenBank/DDBJ databases">
        <title>Sequencing the genomes of 1000 actinobacteria strains.</title>
        <authorList>
            <person name="Klenk H.-P."/>
        </authorList>
    </citation>
    <scope>NUCLEOTIDE SEQUENCE [LARGE SCALE GENOMIC DNA]</scope>
    <source>
        <strain evidence="4 5">DSM 16005</strain>
    </source>
</reference>
<dbReference type="RefSeq" id="WP_245346494.1">
    <property type="nucleotide sequence ID" value="NZ_JAGIOI010000001.1"/>
</dbReference>
<dbReference type="InterPro" id="IPR031571">
    <property type="entry name" value="RcpC_dom"/>
</dbReference>
<name>A0ABS4YXC0_9MICC</name>
<dbReference type="EMBL" id="JAGIOI010000001">
    <property type="protein sequence ID" value="MBP2413418.1"/>
    <property type="molecule type" value="Genomic_DNA"/>
</dbReference>
<proteinExistence type="predicted"/>
<gene>
    <name evidence="4" type="ORF">JOF48_002217</name>
</gene>
<dbReference type="SMART" id="SM00858">
    <property type="entry name" value="SAF"/>
    <property type="match status" value="1"/>
</dbReference>
<keyword evidence="2" id="KW-0812">Transmembrane</keyword>
<evidence type="ECO:0000259" key="3">
    <source>
        <dbReference type="SMART" id="SM00858"/>
    </source>
</evidence>
<organism evidence="4 5">
    <name type="scientific">Arthrobacter stackebrandtii</name>
    <dbReference type="NCBI Taxonomy" id="272161"/>
    <lineage>
        <taxon>Bacteria</taxon>
        <taxon>Bacillati</taxon>
        <taxon>Actinomycetota</taxon>
        <taxon>Actinomycetes</taxon>
        <taxon>Micrococcales</taxon>
        <taxon>Micrococcaceae</taxon>
        <taxon>Arthrobacter</taxon>
    </lineage>
</organism>
<evidence type="ECO:0000256" key="1">
    <source>
        <dbReference type="SAM" id="MobiDB-lite"/>
    </source>
</evidence>
<comment type="caution">
    <text evidence="4">The sequence shown here is derived from an EMBL/GenBank/DDBJ whole genome shotgun (WGS) entry which is preliminary data.</text>
</comment>
<evidence type="ECO:0000313" key="4">
    <source>
        <dbReference type="EMBL" id="MBP2413418.1"/>
    </source>
</evidence>
<dbReference type="InterPro" id="IPR013974">
    <property type="entry name" value="SAF"/>
</dbReference>
<evidence type="ECO:0000313" key="5">
    <source>
        <dbReference type="Proteomes" id="UP000711614"/>
    </source>
</evidence>
<feature type="domain" description="SAF" evidence="3">
    <location>
        <begin position="71"/>
        <end position="133"/>
    </location>
</feature>
<dbReference type="Proteomes" id="UP000711614">
    <property type="component" value="Unassembled WGS sequence"/>
</dbReference>
<sequence length="241" mass="24854">MKTQTTATGPPVYTGPAWRSNDWPGGPPPTSALHRLLRWMARHRRLLAALLLCLAAAIAVQQLTPTKPPTTAVMVASRDLPAGHALSDGNLVASHVSPGMVPDGALRPDSPWAGRQVSGPLRRGEVVTDASLLGSGLLIGAAPGSQAVPLRLSDPSTLGLLRQGQLVTVVLSSSIGLDGPTTNEVLAESVPVLWTPALAQSTGLLPAQENEGILVVAATAEQAVKLAGAISRGKVFLILLN</sequence>
<accession>A0ABS4YXC0</accession>
<keyword evidence="2" id="KW-0472">Membrane</keyword>
<feature type="region of interest" description="Disordered" evidence="1">
    <location>
        <begin position="1"/>
        <end position="26"/>
    </location>
</feature>
<evidence type="ECO:0000256" key="2">
    <source>
        <dbReference type="SAM" id="Phobius"/>
    </source>
</evidence>
<protein>
    <submittedName>
        <fullName evidence="4">Flp pilus assembly protein CpaB</fullName>
    </submittedName>
</protein>
<dbReference type="Pfam" id="PF16976">
    <property type="entry name" value="RcpC"/>
    <property type="match status" value="1"/>
</dbReference>
<keyword evidence="2" id="KW-1133">Transmembrane helix</keyword>
<dbReference type="Pfam" id="PF08666">
    <property type="entry name" value="SAF"/>
    <property type="match status" value="1"/>
</dbReference>
<dbReference type="CDD" id="cd11614">
    <property type="entry name" value="SAF_CpaB_FlgA_like"/>
    <property type="match status" value="1"/>
</dbReference>
<keyword evidence="5" id="KW-1185">Reference proteome</keyword>
<feature type="transmembrane region" description="Helical" evidence="2">
    <location>
        <begin position="46"/>
        <end position="64"/>
    </location>
</feature>